<dbReference type="RefSeq" id="WP_274373089.1">
    <property type="nucleotide sequence ID" value="NZ_CP072943.1"/>
</dbReference>
<proteinExistence type="predicted"/>
<feature type="binding site" evidence="1">
    <location>
        <position position="153"/>
    </location>
    <ligand>
        <name>acetyl-CoA</name>
        <dbReference type="ChEBI" id="CHEBI:57288"/>
    </ligand>
</feature>
<feature type="binding site" evidence="1">
    <location>
        <position position="77"/>
    </location>
    <ligand>
        <name>substrate</name>
    </ligand>
</feature>
<dbReference type="KEGG" id="aram:KAR29_11265"/>
<dbReference type="InterPro" id="IPR041561">
    <property type="entry name" value="PglD_N"/>
</dbReference>
<evidence type="ECO:0000256" key="1">
    <source>
        <dbReference type="PIRSR" id="PIRSR620019-2"/>
    </source>
</evidence>
<organism evidence="3 4">
    <name type="scientific">Aminithiophilus ramosus</name>
    <dbReference type="NCBI Taxonomy" id="3029084"/>
    <lineage>
        <taxon>Bacteria</taxon>
        <taxon>Thermotogati</taxon>
        <taxon>Synergistota</taxon>
        <taxon>Synergistia</taxon>
        <taxon>Synergistales</taxon>
        <taxon>Aminithiophilaceae</taxon>
        <taxon>Aminithiophilus</taxon>
    </lineage>
</organism>
<dbReference type="InterPro" id="IPR020019">
    <property type="entry name" value="AcTrfase_PglD-like"/>
</dbReference>
<reference evidence="4" key="1">
    <citation type="submission" date="2021-04" db="EMBL/GenBank/DDBJ databases">
        <title>A novel Synergistetes isolate from a pyrite-forming mixed culture.</title>
        <authorList>
            <person name="Bunk B."/>
            <person name="Sproer C."/>
            <person name="Spring S."/>
            <person name="Pester M."/>
        </authorList>
    </citation>
    <scope>NUCLEOTIDE SEQUENCE [LARGE SCALE GENOMIC DNA]</scope>
    <source>
        <strain evidence="4">J.5.4.2-T.3.5.2</strain>
    </source>
</reference>
<name>A0A9Q7APT0_9BACT</name>
<dbReference type="EMBL" id="CP072943">
    <property type="protein sequence ID" value="QTX31896.1"/>
    <property type="molecule type" value="Genomic_DNA"/>
</dbReference>
<dbReference type="AlphaFoldDB" id="A0A9Q7APT0"/>
<dbReference type="InterPro" id="IPR050179">
    <property type="entry name" value="Trans_hexapeptide_repeat"/>
</dbReference>
<feature type="domain" description="PglD N-terminal" evidence="2">
    <location>
        <begin position="4"/>
        <end position="88"/>
    </location>
</feature>
<dbReference type="Proteomes" id="UP000671879">
    <property type="component" value="Chromosome"/>
</dbReference>
<evidence type="ECO:0000313" key="3">
    <source>
        <dbReference type="EMBL" id="QTX31896.1"/>
    </source>
</evidence>
<dbReference type="SUPFAM" id="SSF51161">
    <property type="entry name" value="Trimeric LpxA-like enzymes"/>
    <property type="match status" value="1"/>
</dbReference>
<dbReference type="PANTHER" id="PTHR43300">
    <property type="entry name" value="ACETYLTRANSFERASE"/>
    <property type="match status" value="1"/>
</dbReference>
<dbReference type="Gene3D" id="3.40.50.20">
    <property type="match status" value="1"/>
</dbReference>
<keyword evidence="4" id="KW-1185">Reference proteome</keyword>
<dbReference type="PANTHER" id="PTHR43300:SF7">
    <property type="entry name" value="UDP-N-ACETYLBACILLOSAMINE N-ACETYLTRANSFERASE"/>
    <property type="match status" value="1"/>
</dbReference>
<gene>
    <name evidence="3" type="ORF">KAR29_11265</name>
</gene>
<protein>
    <submittedName>
        <fullName evidence="3">Sugar O-acyltransferase</fullName>
    </submittedName>
</protein>
<dbReference type="Pfam" id="PF17836">
    <property type="entry name" value="PglD_N"/>
    <property type="match status" value="1"/>
</dbReference>
<evidence type="ECO:0000259" key="2">
    <source>
        <dbReference type="Pfam" id="PF17836"/>
    </source>
</evidence>
<sequence length="227" mass="24647">MTKKLIIIGGEGNGGVVAACIEDINRIHKKSVYEIIGFLNDYHANKICNYPVVGKTETAKEWAKEGYLLSFAIHPIGHGSLRVKLFDHLEIPDESLATIVHPTAFIASNATLEPGVFVMANCYIGPQTQLAKSVFVMANCVVGHNDYIGPFCHLSAGSVVSSYITIGKASDICLSASILEKVSIGDYCVIGAKSLLTKSTGNSEMYIGIPAKLHRRIEEKEYTLQEK</sequence>
<dbReference type="InterPro" id="IPR011004">
    <property type="entry name" value="Trimer_LpxA-like_sf"/>
</dbReference>
<dbReference type="Gene3D" id="2.160.10.10">
    <property type="entry name" value="Hexapeptide repeat proteins"/>
    <property type="match status" value="1"/>
</dbReference>
<dbReference type="CDD" id="cd03360">
    <property type="entry name" value="LbH_AT_putative"/>
    <property type="match status" value="1"/>
</dbReference>
<accession>A0A9Q7APT0</accession>
<evidence type="ECO:0000313" key="4">
    <source>
        <dbReference type="Proteomes" id="UP000671879"/>
    </source>
</evidence>